<evidence type="ECO:0000256" key="1">
    <source>
        <dbReference type="SAM" id="Phobius"/>
    </source>
</evidence>
<accession>D1NX40</accession>
<gene>
    <name evidence="3" type="ORF">BIFGAL_04448</name>
</gene>
<name>D1NX40_9BIFI</name>
<dbReference type="STRING" id="561180.BIFGAL_04448"/>
<dbReference type="InterPro" id="IPR041033">
    <property type="entry name" value="SpaA_PFL_dom_1"/>
</dbReference>
<keyword evidence="1" id="KW-0812">Transmembrane</keyword>
<protein>
    <submittedName>
        <fullName evidence="3">LPXTG-motif cell wall anchor domain protein</fullName>
    </submittedName>
</protein>
<feature type="domain" description="SpaA-like prealbumin fold" evidence="2">
    <location>
        <begin position="51"/>
        <end position="80"/>
    </location>
</feature>
<dbReference type="Pfam" id="PF17802">
    <property type="entry name" value="SpaA"/>
    <property type="match status" value="1"/>
</dbReference>
<reference evidence="3 4" key="1">
    <citation type="submission" date="2009-11" db="EMBL/GenBank/DDBJ databases">
        <authorList>
            <person name="Weinstock G."/>
            <person name="Sodergren E."/>
            <person name="Clifton S."/>
            <person name="Fulton L."/>
            <person name="Fulton B."/>
            <person name="Courtney L."/>
            <person name="Fronick C."/>
            <person name="Harrison M."/>
            <person name="Strong C."/>
            <person name="Farmer C."/>
            <person name="Delahaunty K."/>
            <person name="Markovic C."/>
            <person name="Hall O."/>
            <person name="Minx P."/>
            <person name="Tomlinson C."/>
            <person name="Mitreva M."/>
            <person name="Nelson J."/>
            <person name="Hou S."/>
            <person name="Wollam A."/>
            <person name="Pepin K.H."/>
            <person name="Johnson M."/>
            <person name="Bhonagiri V."/>
            <person name="Nash W.E."/>
            <person name="Warren W."/>
            <person name="Chinwalla A."/>
            <person name="Mardis E.R."/>
            <person name="Wilson R.K."/>
        </authorList>
    </citation>
    <scope>NUCLEOTIDE SEQUENCE [LARGE SCALE GENOMIC DNA]</scope>
    <source>
        <strain evidence="3 4">DSM 20093</strain>
    </source>
</reference>
<dbReference type="InterPro" id="IPR013783">
    <property type="entry name" value="Ig-like_fold"/>
</dbReference>
<dbReference type="AlphaFoldDB" id="D1NX40"/>
<evidence type="ECO:0000259" key="2">
    <source>
        <dbReference type="Pfam" id="PF17802"/>
    </source>
</evidence>
<keyword evidence="1" id="KW-1133">Transmembrane helix</keyword>
<evidence type="ECO:0000313" key="4">
    <source>
        <dbReference type="Proteomes" id="UP000003656"/>
    </source>
</evidence>
<organism evidence="3 4">
    <name type="scientific">Bifidobacterium gallicum DSM 20093 = LMG 11596</name>
    <dbReference type="NCBI Taxonomy" id="561180"/>
    <lineage>
        <taxon>Bacteria</taxon>
        <taxon>Bacillati</taxon>
        <taxon>Actinomycetota</taxon>
        <taxon>Actinomycetes</taxon>
        <taxon>Bifidobacteriales</taxon>
        <taxon>Bifidobacteriaceae</taxon>
        <taxon>Bifidobacterium</taxon>
    </lineage>
</organism>
<feature type="transmembrane region" description="Helical" evidence="1">
    <location>
        <begin position="132"/>
        <end position="152"/>
    </location>
</feature>
<dbReference type="Gene3D" id="2.60.40.10">
    <property type="entry name" value="Immunoglobulins"/>
    <property type="match status" value="1"/>
</dbReference>
<evidence type="ECO:0000313" key="3">
    <source>
        <dbReference type="EMBL" id="EFA22053.1"/>
    </source>
</evidence>
<dbReference type="EMBL" id="ABXB03000009">
    <property type="protein sequence ID" value="EFA22053.1"/>
    <property type="molecule type" value="Genomic_DNA"/>
</dbReference>
<dbReference type="Proteomes" id="UP000003656">
    <property type="component" value="Unassembled WGS sequence"/>
</dbReference>
<sequence length="157" mass="16667">MGGAQFSVEYRASANDAWKSVTITDCESETRSECPAAPAGEPAWARDVNPAAGAWNIEGLPWGQYRLKEAKAPQGYALEPGYFTPEGVTQDSQQAIMAVGPNANSYMFSLGLVKDEAYVELPVTDGAGRDTWLGLAGAVCIAVALMMGGAYVRRKNA</sequence>
<proteinExistence type="predicted"/>
<comment type="caution">
    <text evidence="3">The sequence shown here is derived from an EMBL/GenBank/DDBJ whole genome shotgun (WGS) entry which is preliminary data.</text>
</comment>
<keyword evidence="1" id="KW-0472">Membrane</keyword>
<dbReference type="GO" id="GO:0005975">
    <property type="term" value="P:carbohydrate metabolic process"/>
    <property type="evidence" value="ECO:0007669"/>
    <property type="project" value="UniProtKB-ARBA"/>
</dbReference>